<dbReference type="AlphaFoldDB" id="A0A0E9UEE6"/>
<reference evidence="1" key="1">
    <citation type="submission" date="2014-11" db="EMBL/GenBank/DDBJ databases">
        <authorList>
            <person name="Amaro Gonzalez C."/>
        </authorList>
    </citation>
    <scope>NUCLEOTIDE SEQUENCE</scope>
</reference>
<name>A0A0E9UEE6_ANGAN</name>
<reference evidence="1" key="2">
    <citation type="journal article" date="2015" name="Fish Shellfish Immunol.">
        <title>Early steps in the European eel (Anguilla anguilla)-Vibrio vulnificus interaction in the gills: Role of the RtxA13 toxin.</title>
        <authorList>
            <person name="Callol A."/>
            <person name="Pajuelo D."/>
            <person name="Ebbesson L."/>
            <person name="Teles M."/>
            <person name="MacKenzie S."/>
            <person name="Amaro C."/>
        </authorList>
    </citation>
    <scope>NUCLEOTIDE SEQUENCE</scope>
</reference>
<sequence>MCWRAWFTSSSVMSVLLKPRPSKSCW</sequence>
<evidence type="ECO:0000313" key="1">
    <source>
        <dbReference type="EMBL" id="JAH64181.1"/>
    </source>
</evidence>
<protein>
    <submittedName>
        <fullName evidence="1">Uncharacterized protein</fullName>
    </submittedName>
</protein>
<dbReference type="EMBL" id="GBXM01044396">
    <property type="protein sequence ID" value="JAH64181.1"/>
    <property type="molecule type" value="Transcribed_RNA"/>
</dbReference>
<proteinExistence type="predicted"/>
<accession>A0A0E9UEE6</accession>
<organism evidence="1">
    <name type="scientific">Anguilla anguilla</name>
    <name type="common">European freshwater eel</name>
    <name type="synonym">Muraena anguilla</name>
    <dbReference type="NCBI Taxonomy" id="7936"/>
    <lineage>
        <taxon>Eukaryota</taxon>
        <taxon>Metazoa</taxon>
        <taxon>Chordata</taxon>
        <taxon>Craniata</taxon>
        <taxon>Vertebrata</taxon>
        <taxon>Euteleostomi</taxon>
        <taxon>Actinopterygii</taxon>
        <taxon>Neopterygii</taxon>
        <taxon>Teleostei</taxon>
        <taxon>Anguilliformes</taxon>
        <taxon>Anguillidae</taxon>
        <taxon>Anguilla</taxon>
    </lineage>
</organism>